<gene>
    <name evidence="2" type="ORF">SAMN05660337_0262</name>
</gene>
<evidence type="ECO:0000313" key="3">
    <source>
        <dbReference type="Proteomes" id="UP000199053"/>
    </source>
</evidence>
<proteinExistence type="predicted"/>
<evidence type="ECO:0000313" key="2">
    <source>
        <dbReference type="EMBL" id="SDK37764.1"/>
    </source>
</evidence>
<dbReference type="Proteomes" id="UP000199053">
    <property type="component" value="Unassembled WGS sequence"/>
</dbReference>
<evidence type="ECO:0000256" key="1">
    <source>
        <dbReference type="SAM" id="MobiDB-lite"/>
    </source>
</evidence>
<organism evidence="2 3">
    <name type="scientific">Maridesulfovibrio ferrireducens</name>
    <dbReference type="NCBI Taxonomy" id="246191"/>
    <lineage>
        <taxon>Bacteria</taxon>
        <taxon>Pseudomonadati</taxon>
        <taxon>Thermodesulfobacteriota</taxon>
        <taxon>Desulfovibrionia</taxon>
        <taxon>Desulfovibrionales</taxon>
        <taxon>Desulfovibrionaceae</taxon>
        <taxon>Maridesulfovibrio</taxon>
    </lineage>
</organism>
<sequence>MHIDASALKSTYGAPSWQNNQASLLGGSRSSGVGATRLNVSAPPVNTADQFADLIAQKTVATETSSNNIQKGALENEPSSKDPSELAGALADASDFIENKFGKDAATAFKGIVIANSGDQITEDSLSNGLLKSIQFIDRNFGFSAGDQVMEHFNSNLNNAMNNHFENGLQEHFFAAQPGTAAKINLSNTFAQLNRQFGEETANSIESMIDQVLKTEGNSLSSFKKGLDEALKKAEELHPGITAQTAPAAAGELMDKIQNTGNLAPQAKGAVLNLSV</sequence>
<dbReference type="OrthoDB" id="5450560at2"/>
<feature type="region of interest" description="Disordered" evidence="1">
    <location>
        <begin position="65"/>
        <end position="86"/>
    </location>
</feature>
<name>A0A1G9BFC4_9BACT</name>
<keyword evidence="3" id="KW-1185">Reference proteome</keyword>
<dbReference type="EMBL" id="FNGA01000001">
    <property type="protein sequence ID" value="SDK37764.1"/>
    <property type="molecule type" value="Genomic_DNA"/>
</dbReference>
<accession>A0A1G9BFC4</accession>
<reference evidence="3" key="1">
    <citation type="submission" date="2016-10" db="EMBL/GenBank/DDBJ databases">
        <authorList>
            <person name="Varghese N."/>
            <person name="Submissions S."/>
        </authorList>
    </citation>
    <scope>NUCLEOTIDE SEQUENCE [LARGE SCALE GENOMIC DNA]</scope>
    <source>
        <strain evidence="3">DSM 16995</strain>
    </source>
</reference>
<dbReference type="AlphaFoldDB" id="A0A1G9BFC4"/>
<protein>
    <submittedName>
        <fullName evidence="2">Uncharacterized protein</fullName>
    </submittedName>
</protein>
<dbReference type="RefSeq" id="WP_092157476.1">
    <property type="nucleotide sequence ID" value="NZ_FNGA01000001.1"/>
</dbReference>